<gene>
    <name evidence="2" type="ORF">L227DRAFT_94918</name>
</gene>
<proteinExistence type="predicted"/>
<dbReference type="AlphaFoldDB" id="A0A5C2RNV2"/>
<name>A0A5C2RNV2_9APHY</name>
<dbReference type="EMBL" id="ML122418">
    <property type="protein sequence ID" value="RPD52137.1"/>
    <property type="molecule type" value="Genomic_DNA"/>
</dbReference>
<evidence type="ECO:0000313" key="3">
    <source>
        <dbReference type="Proteomes" id="UP000313359"/>
    </source>
</evidence>
<evidence type="ECO:0000313" key="2">
    <source>
        <dbReference type="EMBL" id="RPD52137.1"/>
    </source>
</evidence>
<protein>
    <submittedName>
        <fullName evidence="2">Uncharacterized protein</fullName>
    </submittedName>
</protein>
<dbReference type="OrthoDB" id="4584900at2759"/>
<dbReference type="Proteomes" id="UP000313359">
    <property type="component" value="Unassembled WGS sequence"/>
</dbReference>
<feature type="region of interest" description="Disordered" evidence="1">
    <location>
        <begin position="15"/>
        <end position="42"/>
    </location>
</feature>
<feature type="compositionally biased region" description="Polar residues" evidence="1">
    <location>
        <begin position="19"/>
        <end position="34"/>
    </location>
</feature>
<evidence type="ECO:0000256" key="1">
    <source>
        <dbReference type="SAM" id="MobiDB-lite"/>
    </source>
</evidence>
<reference evidence="2" key="1">
    <citation type="journal article" date="2018" name="Genome Biol. Evol.">
        <title>Genomics and development of Lentinus tigrinus, a white-rot wood-decaying mushroom with dimorphic fruiting bodies.</title>
        <authorList>
            <person name="Wu B."/>
            <person name="Xu Z."/>
            <person name="Knudson A."/>
            <person name="Carlson A."/>
            <person name="Chen N."/>
            <person name="Kovaka S."/>
            <person name="LaButti K."/>
            <person name="Lipzen A."/>
            <person name="Pennachio C."/>
            <person name="Riley R."/>
            <person name="Schakwitz W."/>
            <person name="Umezawa K."/>
            <person name="Ohm R.A."/>
            <person name="Grigoriev I.V."/>
            <person name="Nagy L.G."/>
            <person name="Gibbons J."/>
            <person name="Hibbett D."/>
        </authorList>
    </citation>
    <scope>NUCLEOTIDE SEQUENCE [LARGE SCALE GENOMIC DNA]</scope>
    <source>
        <strain evidence="2">ALCF2SS1-6</strain>
    </source>
</reference>
<sequence>MRTCYPTCPTRPEGRVLVHTQSDSPTSRHPTASVSPGHHSPLAALTGCSPPARRLPKLLESSQECSEDLDCHARLHIRRTETGRTHGPGAQVFPGRCRNLVRGFGANNELLAAWTNTDGSIPTQEIVFVPAAGTQVFAIVGNVQDFASTYGTVDVA</sequence>
<keyword evidence="3" id="KW-1185">Reference proteome</keyword>
<organism evidence="2 3">
    <name type="scientific">Lentinus tigrinus ALCF2SS1-6</name>
    <dbReference type="NCBI Taxonomy" id="1328759"/>
    <lineage>
        <taxon>Eukaryota</taxon>
        <taxon>Fungi</taxon>
        <taxon>Dikarya</taxon>
        <taxon>Basidiomycota</taxon>
        <taxon>Agaricomycotina</taxon>
        <taxon>Agaricomycetes</taxon>
        <taxon>Polyporales</taxon>
        <taxon>Polyporaceae</taxon>
        <taxon>Lentinus</taxon>
    </lineage>
</organism>
<accession>A0A5C2RNV2</accession>